<dbReference type="InterPro" id="IPR036412">
    <property type="entry name" value="HAD-like_sf"/>
</dbReference>
<keyword evidence="3" id="KW-0460">Magnesium</keyword>
<dbReference type="InterPro" id="IPR051600">
    <property type="entry name" value="Beta-PGM-like"/>
</dbReference>
<gene>
    <name evidence="5" type="ORF">KP509_29G021600</name>
</gene>
<dbReference type="GO" id="GO:0046872">
    <property type="term" value="F:metal ion binding"/>
    <property type="evidence" value="ECO:0007669"/>
    <property type="project" value="UniProtKB-KW"/>
</dbReference>
<proteinExistence type="predicted"/>
<evidence type="ECO:0008006" key="7">
    <source>
        <dbReference type="Google" id="ProtNLM"/>
    </source>
</evidence>
<dbReference type="InterPro" id="IPR041492">
    <property type="entry name" value="HAD_2"/>
</dbReference>
<evidence type="ECO:0000256" key="2">
    <source>
        <dbReference type="ARBA" id="ARBA00022723"/>
    </source>
</evidence>
<evidence type="ECO:0000313" key="6">
    <source>
        <dbReference type="Proteomes" id="UP000825935"/>
    </source>
</evidence>
<dbReference type="OMA" id="IAGKHNP"/>
<dbReference type="SUPFAM" id="SSF56784">
    <property type="entry name" value="HAD-like"/>
    <property type="match status" value="1"/>
</dbReference>
<comment type="caution">
    <text evidence="5">The sequence shown here is derived from an EMBL/GenBank/DDBJ whole genome shotgun (WGS) entry which is preliminary data.</text>
</comment>
<keyword evidence="2" id="KW-0479">Metal-binding</keyword>
<dbReference type="PANTHER" id="PTHR46193:SF18">
    <property type="entry name" value="HEXITOL PHOSPHATASE B"/>
    <property type="match status" value="1"/>
</dbReference>
<dbReference type="Pfam" id="PF13419">
    <property type="entry name" value="HAD_2"/>
    <property type="match status" value="1"/>
</dbReference>
<accession>A0A8T2R7P7</accession>
<dbReference type="SFLD" id="SFLDS00003">
    <property type="entry name" value="Haloacid_Dehalogenase"/>
    <property type="match status" value="1"/>
</dbReference>
<name>A0A8T2R7P7_CERRI</name>
<evidence type="ECO:0000256" key="4">
    <source>
        <dbReference type="ARBA" id="ARBA00023277"/>
    </source>
</evidence>
<dbReference type="SFLD" id="SFLDG01135">
    <property type="entry name" value="C1.5.6:_HAD__Beta-PGM__Phospha"/>
    <property type="match status" value="1"/>
</dbReference>
<keyword evidence="6" id="KW-1185">Reference proteome</keyword>
<reference evidence="5" key="1">
    <citation type="submission" date="2021-08" db="EMBL/GenBank/DDBJ databases">
        <title>WGS assembly of Ceratopteris richardii.</title>
        <authorList>
            <person name="Marchant D.B."/>
            <person name="Chen G."/>
            <person name="Jenkins J."/>
            <person name="Shu S."/>
            <person name="Leebens-Mack J."/>
            <person name="Grimwood J."/>
            <person name="Schmutz J."/>
            <person name="Soltis P."/>
            <person name="Soltis D."/>
            <person name="Chen Z.-H."/>
        </authorList>
    </citation>
    <scope>NUCLEOTIDE SEQUENCE</scope>
    <source>
        <strain evidence="5">Whitten #5841</strain>
        <tissue evidence="5">Leaf</tissue>
    </source>
</reference>
<comment type="cofactor">
    <cofactor evidence="1">
        <name>Mg(2+)</name>
        <dbReference type="ChEBI" id="CHEBI:18420"/>
    </cofactor>
</comment>
<protein>
    <recommendedName>
        <fullName evidence="7">Haloacid dehalogenase-like hydrolase domain-containing protein Sgpp</fullName>
    </recommendedName>
</protein>
<dbReference type="NCBIfam" id="TIGR01509">
    <property type="entry name" value="HAD-SF-IA-v3"/>
    <property type="match status" value="1"/>
</dbReference>
<dbReference type="CDD" id="cd07505">
    <property type="entry name" value="HAD_BPGM-like"/>
    <property type="match status" value="1"/>
</dbReference>
<dbReference type="GO" id="GO:0003824">
    <property type="term" value="F:catalytic activity"/>
    <property type="evidence" value="ECO:0007669"/>
    <property type="project" value="UniProtKB-ARBA"/>
</dbReference>
<dbReference type="EMBL" id="CM035434">
    <property type="protein sequence ID" value="KAH7291553.1"/>
    <property type="molecule type" value="Genomic_DNA"/>
</dbReference>
<dbReference type="InterPro" id="IPR023214">
    <property type="entry name" value="HAD_sf"/>
</dbReference>
<dbReference type="PANTHER" id="PTHR46193">
    <property type="entry name" value="6-PHOSPHOGLUCONATE PHOSPHATASE"/>
    <property type="match status" value="1"/>
</dbReference>
<dbReference type="Gene3D" id="1.10.150.240">
    <property type="entry name" value="Putative phosphatase, domain 2"/>
    <property type="match status" value="1"/>
</dbReference>
<dbReference type="Proteomes" id="UP000825935">
    <property type="component" value="Chromosome 29"/>
</dbReference>
<dbReference type="AlphaFoldDB" id="A0A8T2R7P7"/>
<dbReference type="InterPro" id="IPR023198">
    <property type="entry name" value="PGP-like_dom2"/>
</dbReference>
<organism evidence="5 6">
    <name type="scientific">Ceratopteris richardii</name>
    <name type="common">Triangle waterfern</name>
    <dbReference type="NCBI Taxonomy" id="49495"/>
    <lineage>
        <taxon>Eukaryota</taxon>
        <taxon>Viridiplantae</taxon>
        <taxon>Streptophyta</taxon>
        <taxon>Embryophyta</taxon>
        <taxon>Tracheophyta</taxon>
        <taxon>Polypodiopsida</taxon>
        <taxon>Polypodiidae</taxon>
        <taxon>Polypodiales</taxon>
        <taxon>Pteridineae</taxon>
        <taxon>Pteridaceae</taxon>
        <taxon>Parkerioideae</taxon>
        <taxon>Ceratopteris</taxon>
    </lineage>
</organism>
<dbReference type="SFLD" id="SFLDG01129">
    <property type="entry name" value="C1.5:_HAD__Beta-PGM__Phosphata"/>
    <property type="match status" value="1"/>
</dbReference>
<evidence type="ECO:0000313" key="5">
    <source>
        <dbReference type="EMBL" id="KAH7291553.1"/>
    </source>
</evidence>
<dbReference type="OrthoDB" id="40579at2759"/>
<dbReference type="InterPro" id="IPR006439">
    <property type="entry name" value="HAD-SF_hydro_IA"/>
</dbReference>
<keyword evidence="4" id="KW-0119">Carbohydrate metabolism</keyword>
<sequence>MKIPFPETGNLKAVLFDIDGTLCDSDPLHYLSFQEMLQEVGFQGGVPITEEFFVENISGRENYHIGLALFPDWEQERRDKFLSDKETRFRSIASRLLKPVKGLDVLCNYIEKKGLRRAAVTNAPRVNAELMLSLLGLSSFFEEVIVGGECERAKPYPDPYQKALKHFGIEPHQAFVLEDSATGIRAAVAAGISTVGVATRNPEQTLMQAGATIIVHDFCDAQLWQALGTHPDKFLN</sequence>
<evidence type="ECO:0000256" key="3">
    <source>
        <dbReference type="ARBA" id="ARBA00022842"/>
    </source>
</evidence>
<evidence type="ECO:0000256" key="1">
    <source>
        <dbReference type="ARBA" id="ARBA00001946"/>
    </source>
</evidence>
<dbReference type="Gene3D" id="3.40.50.1000">
    <property type="entry name" value="HAD superfamily/HAD-like"/>
    <property type="match status" value="1"/>
</dbReference>